<evidence type="ECO:0000313" key="1">
    <source>
        <dbReference type="EMBL" id="RXI06929.1"/>
    </source>
</evidence>
<reference evidence="1 2" key="1">
    <citation type="submission" date="2018-10" db="EMBL/GenBank/DDBJ databases">
        <title>A high-quality apple genome assembly.</title>
        <authorList>
            <person name="Hu J."/>
        </authorList>
    </citation>
    <scope>NUCLEOTIDE SEQUENCE [LARGE SCALE GENOMIC DNA]</scope>
    <source>
        <strain evidence="2">cv. HFTH1</strain>
        <tissue evidence="1">Young leaf</tissue>
    </source>
</reference>
<sequence length="93" mass="10229">MMILLCCRNIFKDWLAPQKHSNFDLEFGKTVFVVYGLLENQPSPSATIGSAKPCTPAANVGKQPCTEEIQSLSSSKGVKRALFTKLELQKLKG</sequence>
<proteinExistence type="predicted"/>
<dbReference type="AlphaFoldDB" id="A0A498KFJ1"/>
<gene>
    <name evidence="1" type="ORF">DVH24_026065</name>
</gene>
<comment type="caution">
    <text evidence="1">The sequence shown here is derived from an EMBL/GenBank/DDBJ whole genome shotgun (WGS) entry which is preliminary data.</text>
</comment>
<keyword evidence="2" id="KW-1185">Reference proteome</keyword>
<accession>A0A498KFJ1</accession>
<dbReference type="Proteomes" id="UP000290289">
    <property type="component" value="Chromosome 2"/>
</dbReference>
<evidence type="ECO:0000313" key="2">
    <source>
        <dbReference type="Proteomes" id="UP000290289"/>
    </source>
</evidence>
<name>A0A498KFJ1_MALDO</name>
<organism evidence="1 2">
    <name type="scientific">Malus domestica</name>
    <name type="common">Apple</name>
    <name type="synonym">Pyrus malus</name>
    <dbReference type="NCBI Taxonomy" id="3750"/>
    <lineage>
        <taxon>Eukaryota</taxon>
        <taxon>Viridiplantae</taxon>
        <taxon>Streptophyta</taxon>
        <taxon>Embryophyta</taxon>
        <taxon>Tracheophyta</taxon>
        <taxon>Spermatophyta</taxon>
        <taxon>Magnoliopsida</taxon>
        <taxon>eudicotyledons</taxon>
        <taxon>Gunneridae</taxon>
        <taxon>Pentapetalae</taxon>
        <taxon>rosids</taxon>
        <taxon>fabids</taxon>
        <taxon>Rosales</taxon>
        <taxon>Rosaceae</taxon>
        <taxon>Amygdaloideae</taxon>
        <taxon>Maleae</taxon>
        <taxon>Malus</taxon>
    </lineage>
</organism>
<protein>
    <submittedName>
        <fullName evidence="1">Uncharacterized protein</fullName>
    </submittedName>
</protein>
<dbReference type="EMBL" id="RDQH01000328">
    <property type="protein sequence ID" value="RXI06929.1"/>
    <property type="molecule type" value="Genomic_DNA"/>
</dbReference>